<dbReference type="EMBL" id="QEAN01000124">
    <property type="protein sequence ID" value="TPX47050.1"/>
    <property type="molecule type" value="Genomic_DNA"/>
</dbReference>
<evidence type="ECO:0000313" key="5">
    <source>
        <dbReference type="Proteomes" id="UP000320475"/>
    </source>
</evidence>
<sequence>MTSCLMKCESGWCLNPIIPLCLRCINKERNGSSLQAVMEHMLGNYMASYYEATSSRQKRRPYDERSSRPKSKGMLQQGVGKYNIRPISRQVDLSQDG</sequence>
<evidence type="ECO:0000256" key="1">
    <source>
        <dbReference type="SAM" id="MobiDB-lite"/>
    </source>
</evidence>
<dbReference type="EMBL" id="QEAM01000020">
    <property type="protein sequence ID" value="TPX50289.1"/>
    <property type="molecule type" value="Genomic_DNA"/>
</dbReference>
<evidence type="ECO:0000313" key="2">
    <source>
        <dbReference type="EMBL" id="TPX47050.1"/>
    </source>
</evidence>
<organism evidence="2 4">
    <name type="scientific">Synchytrium endobioticum</name>
    <dbReference type="NCBI Taxonomy" id="286115"/>
    <lineage>
        <taxon>Eukaryota</taxon>
        <taxon>Fungi</taxon>
        <taxon>Fungi incertae sedis</taxon>
        <taxon>Chytridiomycota</taxon>
        <taxon>Chytridiomycota incertae sedis</taxon>
        <taxon>Chytridiomycetes</taxon>
        <taxon>Synchytriales</taxon>
        <taxon>Synchytriaceae</taxon>
        <taxon>Synchytrium</taxon>
    </lineage>
</organism>
<comment type="caution">
    <text evidence="2">The sequence shown here is derived from an EMBL/GenBank/DDBJ whole genome shotgun (WGS) entry which is preliminary data.</text>
</comment>
<keyword evidence="4" id="KW-1185">Reference proteome</keyword>
<proteinExistence type="predicted"/>
<evidence type="ECO:0000313" key="3">
    <source>
        <dbReference type="EMBL" id="TPX50289.1"/>
    </source>
</evidence>
<dbReference type="Proteomes" id="UP000320475">
    <property type="component" value="Unassembled WGS sequence"/>
</dbReference>
<reference evidence="4 5" key="1">
    <citation type="journal article" date="2019" name="Sci. Rep.">
        <title>Comparative genomics of chytrid fungi reveal insights into the obligate biotrophic and pathogenic lifestyle of Synchytrium endobioticum.</title>
        <authorList>
            <person name="van de Vossenberg B.T.L.H."/>
            <person name="Warris S."/>
            <person name="Nguyen H.D.T."/>
            <person name="van Gent-Pelzer M.P.E."/>
            <person name="Joly D.L."/>
            <person name="van de Geest H.C."/>
            <person name="Bonants P.J.M."/>
            <person name="Smith D.S."/>
            <person name="Levesque C.A."/>
            <person name="van der Lee T.A.J."/>
        </authorList>
    </citation>
    <scope>NUCLEOTIDE SEQUENCE [LARGE SCALE GENOMIC DNA]</scope>
    <source>
        <strain evidence="3 5">LEV6574</strain>
        <strain evidence="2 4">MB42</strain>
    </source>
</reference>
<dbReference type="AlphaFoldDB" id="A0A507D883"/>
<accession>A0A507D883</accession>
<protein>
    <submittedName>
        <fullName evidence="2">Uncharacterized protein</fullName>
    </submittedName>
</protein>
<dbReference type="VEuPathDB" id="FungiDB:SeMB42_g03477"/>
<name>A0A507D883_9FUNG</name>
<gene>
    <name evidence="3" type="ORF">SeLEV6574_g00985</name>
    <name evidence="2" type="ORF">SeMB42_g03477</name>
</gene>
<dbReference type="Proteomes" id="UP000317494">
    <property type="component" value="Unassembled WGS sequence"/>
</dbReference>
<feature type="region of interest" description="Disordered" evidence="1">
    <location>
        <begin position="52"/>
        <end position="97"/>
    </location>
</feature>
<evidence type="ECO:0000313" key="4">
    <source>
        <dbReference type="Proteomes" id="UP000317494"/>
    </source>
</evidence>